<feature type="transmembrane region" description="Helical" evidence="1">
    <location>
        <begin position="6"/>
        <end position="23"/>
    </location>
</feature>
<protein>
    <submittedName>
        <fullName evidence="2">Uncharacterized protein</fullName>
    </submittedName>
</protein>
<organism evidence="2 3">
    <name type="scientific">Paractinoplanes tereljensis</name>
    <dbReference type="NCBI Taxonomy" id="571912"/>
    <lineage>
        <taxon>Bacteria</taxon>
        <taxon>Bacillati</taxon>
        <taxon>Actinomycetota</taxon>
        <taxon>Actinomycetes</taxon>
        <taxon>Micromonosporales</taxon>
        <taxon>Micromonosporaceae</taxon>
        <taxon>Paractinoplanes</taxon>
    </lineage>
</organism>
<evidence type="ECO:0000256" key="1">
    <source>
        <dbReference type="SAM" id="Phobius"/>
    </source>
</evidence>
<evidence type="ECO:0000313" key="3">
    <source>
        <dbReference type="Proteomes" id="UP000623608"/>
    </source>
</evidence>
<keyword evidence="1" id="KW-0472">Membrane</keyword>
<dbReference type="AlphaFoldDB" id="A0A919TNY1"/>
<keyword evidence="3" id="KW-1185">Reference proteome</keyword>
<proteinExistence type="predicted"/>
<dbReference type="Proteomes" id="UP000623608">
    <property type="component" value="Unassembled WGS sequence"/>
</dbReference>
<evidence type="ECO:0000313" key="2">
    <source>
        <dbReference type="EMBL" id="GIF17343.1"/>
    </source>
</evidence>
<reference evidence="2" key="1">
    <citation type="submission" date="2021-01" db="EMBL/GenBank/DDBJ databases">
        <title>Whole genome shotgun sequence of Actinoplanes tereljensis NBRC 105297.</title>
        <authorList>
            <person name="Komaki H."/>
            <person name="Tamura T."/>
        </authorList>
    </citation>
    <scope>NUCLEOTIDE SEQUENCE</scope>
    <source>
        <strain evidence="2">NBRC 105297</strain>
    </source>
</reference>
<gene>
    <name evidence="2" type="ORF">Ate02nite_00730</name>
</gene>
<comment type="caution">
    <text evidence="2">The sequence shown here is derived from an EMBL/GenBank/DDBJ whole genome shotgun (WGS) entry which is preliminary data.</text>
</comment>
<dbReference type="EMBL" id="BOMY01000001">
    <property type="protein sequence ID" value="GIF17343.1"/>
    <property type="molecule type" value="Genomic_DNA"/>
</dbReference>
<feature type="transmembrane region" description="Helical" evidence="1">
    <location>
        <begin position="58"/>
        <end position="77"/>
    </location>
</feature>
<keyword evidence="1" id="KW-0812">Transmembrane</keyword>
<feature type="transmembrane region" description="Helical" evidence="1">
    <location>
        <begin position="35"/>
        <end position="52"/>
    </location>
</feature>
<keyword evidence="1" id="KW-1133">Transmembrane helix</keyword>
<accession>A0A919TNY1</accession>
<name>A0A919TNY1_9ACTN</name>
<dbReference type="RefSeq" id="WP_203797242.1">
    <property type="nucleotide sequence ID" value="NZ_BOMY01000001.1"/>
</dbReference>
<sequence length="109" mass="10815">MVVLNIGSVCFGLVIGFITYRTLVHTNDKASISDLAAVIAAVGGGAVTALFPEGTEAFGYYAIGLAVGVAAYLGIALKAGKDPLVVLSAPEDALPAGGGGRPDDPGRPS</sequence>